<name>A0A934UUN7_9MICO</name>
<feature type="transmembrane region" description="Helical" evidence="2">
    <location>
        <begin position="209"/>
        <end position="234"/>
    </location>
</feature>
<feature type="compositionally biased region" description="Basic residues" evidence="1">
    <location>
        <begin position="577"/>
        <end position="587"/>
    </location>
</feature>
<feature type="transmembrane region" description="Helical" evidence="2">
    <location>
        <begin position="343"/>
        <end position="371"/>
    </location>
</feature>
<feature type="transmembrane region" description="Helical" evidence="2">
    <location>
        <begin position="314"/>
        <end position="331"/>
    </location>
</feature>
<feature type="transmembrane region" description="Helical" evidence="2">
    <location>
        <begin position="142"/>
        <end position="165"/>
    </location>
</feature>
<feature type="compositionally biased region" description="Low complexity" evidence="1">
    <location>
        <begin position="428"/>
        <end position="457"/>
    </location>
</feature>
<feature type="transmembrane region" description="Helical" evidence="2">
    <location>
        <begin position="113"/>
        <end position="136"/>
    </location>
</feature>
<feature type="region of interest" description="Disordered" evidence="1">
    <location>
        <begin position="417"/>
        <end position="475"/>
    </location>
</feature>
<evidence type="ECO:0000313" key="3">
    <source>
        <dbReference type="EMBL" id="MBK0419704.1"/>
    </source>
</evidence>
<feature type="region of interest" description="Disordered" evidence="1">
    <location>
        <begin position="488"/>
        <end position="587"/>
    </location>
</feature>
<feature type="transmembrane region" description="Helical" evidence="2">
    <location>
        <begin position="46"/>
        <end position="64"/>
    </location>
</feature>
<keyword evidence="4" id="KW-1185">Reference proteome</keyword>
<proteinExistence type="predicted"/>
<dbReference type="Pfam" id="PF19877">
    <property type="entry name" value="DUF6350"/>
    <property type="match status" value="1"/>
</dbReference>
<feature type="transmembrane region" description="Helical" evidence="2">
    <location>
        <begin position="254"/>
        <end position="279"/>
    </location>
</feature>
<feature type="compositionally biased region" description="Basic and acidic residues" evidence="1">
    <location>
        <begin position="565"/>
        <end position="576"/>
    </location>
</feature>
<evidence type="ECO:0000256" key="1">
    <source>
        <dbReference type="SAM" id="MobiDB-lite"/>
    </source>
</evidence>
<sequence length="587" mass="58826">MRPFLTAVVAAIEAAAVALAGLIALAIPAVVLWAATFELASDPGEVFGGAAAVWLLAHLVPLSLEVSAETASGLGLAPEALGVPLSLAPLGATLITVLLAGRSGWRLAARGGTGAAGVLGGPAGFAVVAALAVPFARPLLDAPAWAAIALPSAVYAASSAAAFLLRSAVDGSEWWLRTVRGLQLGLERSGLPGVAVAALPGHLRETFRVLLASVAGLVGLGALGAGAALVIGYVEITALAQGLQLDPLGAVLLFLLQLALLPIVVLWAVAWFTGAGFAIGEATSVSPFETMLGPLPSLPLLGAVPQGWGEAGALAPALVVLLGVGIGLLAARRSELRRSSWPAALVTTALAAALTGLVVAGGAALAIGAVGPGRLAVTGPEPWLVGGLAAAELGGGLLLGVCAGRADRARLRAALPVPGDRRRRSTVAADLPAAADTPTGNADLPSSAADLPSADADLPTEDLSGVREPASDPRSRLLSRAASWFGGSRAGEAEASGPDPTGSAPGQRGRADAAEESDPVDATPPVAAGSGDEADGHLDRSAHIEEEDRGEHDTEALLRAYSWDRAPEQEPSEARKRPGWRSPRGKR</sequence>
<keyword evidence="2" id="KW-0812">Transmembrane</keyword>
<gene>
    <name evidence="3" type="ORF">JD276_11730</name>
</gene>
<dbReference type="InterPro" id="IPR045931">
    <property type="entry name" value="DUF6350"/>
</dbReference>
<comment type="caution">
    <text evidence="3">The sequence shown here is derived from an EMBL/GenBank/DDBJ whole genome shotgun (WGS) entry which is preliminary data.</text>
</comment>
<feature type="compositionally biased region" description="Basic and acidic residues" evidence="1">
    <location>
        <begin position="534"/>
        <end position="556"/>
    </location>
</feature>
<keyword evidence="2" id="KW-0472">Membrane</keyword>
<feature type="transmembrane region" description="Helical" evidence="2">
    <location>
        <begin position="383"/>
        <end position="403"/>
    </location>
</feature>
<organism evidence="3 4">
    <name type="scientific">Leucobacter chromiisoli</name>
    <dbReference type="NCBI Taxonomy" id="2796471"/>
    <lineage>
        <taxon>Bacteria</taxon>
        <taxon>Bacillati</taxon>
        <taxon>Actinomycetota</taxon>
        <taxon>Actinomycetes</taxon>
        <taxon>Micrococcales</taxon>
        <taxon>Microbacteriaceae</taxon>
        <taxon>Leucobacter</taxon>
    </lineage>
</organism>
<evidence type="ECO:0000313" key="4">
    <source>
        <dbReference type="Proteomes" id="UP000608530"/>
    </source>
</evidence>
<evidence type="ECO:0000256" key="2">
    <source>
        <dbReference type="SAM" id="Phobius"/>
    </source>
</evidence>
<protein>
    <submittedName>
        <fullName evidence="3">Uncharacterized protein</fullName>
    </submittedName>
</protein>
<reference evidence="3" key="1">
    <citation type="submission" date="2020-12" db="EMBL/GenBank/DDBJ databases">
        <title>Leucobacter sp. CAS1, isolated from Chromium sludge.</title>
        <authorList>
            <person name="Xu Z."/>
        </authorList>
    </citation>
    <scope>NUCLEOTIDE SEQUENCE</scope>
    <source>
        <strain evidence="3">CSA1</strain>
    </source>
</reference>
<accession>A0A934UUN7</accession>
<dbReference type="AlphaFoldDB" id="A0A934UUN7"/>
<dbReference type="EMBL" id="JAEHOH010000015">
    <property type="protein sequence ID" value="MBK0419704.1"/>
    <property type="molecule type" value="Genomic_DNA"/>
</dbReference>
<dbReference type="RefSeq" id="WP_200115839.1">
    <property type="nucleotide sequence ID" value="NZ_JAEHOH010000015.1"/>
</dbReference>
<feature type="transmembrane region" description="Helical" evidence="2">
    <location>
        <begin position="6"/>
        <end position="34"/>
    </location>
</feature>
<feature type="transmembrane region" description="Helical" evidence="2">
    <location>
        <begin position="84"/>
        <end position="101"/>
    </location>
</feature>
<dbReference type="Proteomes" id="UP000608530">
    <property type="component" value="Unassembled WGS sequence"/>
</dbReference>
<keyword evidence="2" id="KW-1133">Transmembrane helix</keyword>